<keyword evidence="3" id="KW-0813">Transport</keyword>
<keyword evidence="1" id="KW-0812">Transmembrane</keyword>
<feature type="transmembrane region" description="Helical" evidence="1">
    <location>
        <begin position="12"/>
        <end position="37"/>
    </location>
</feature>
<protein>
    <submittedName>
        <fullName evidence="3">Potassium channel family protein</fullName>
    </submittedName>
</protein>
<dbReference type="EMBL" id="BAAAYX010000004">
    <property type="protein sequence ID" value="GAA3702783.1"/>
    <property type="molecule type" value="Genomic_DNA"/>
</dbReference>
<dbReference type="Gene3D" id="1.10.287.70">
    <property type="match status" value="1"/>
</dbReference>
<keyword evidence="1" id="KW-1133">Transmembrane helix</keyword>
<proteinExistence type="predicted"/>
<dbReference type="GO" id="GO:0034220">
    <property type="term" value="P:monoatomic ion transmembrane transport"/>
    <property type="evidence" value="ECO:0007669"/>
    <property type="project" value="UniProtKB-KW"/>
</dbReference>
<keyword evidence="3" id="KW-0407">Ion channel</keyword>
<evidence type="ECO:0000313" key="3">
    <source>
        <dbReference type="EMBL" id="GAA3702783.1"/>
    </source>
</evidence>
<feature type="domain" description="Potassium channel" evidence="2">
    <location>
        <begin position="88"/>
        <end position="166"/>
    </location>
</feature>
<evidence type="ECO:0000313" key="4">
    <source>
        <dbReference type="Proteomes" id="UP001500051"/>
    </source>
</evidence>
<feature type="transmembrane region" description="Helical" evidence="1">
    <location>
        <begin position="49"/>
        <end position="69"/>
    </location>
</feature>
<organism evidence="3 4">
    <name type="scientific">Microlunatus aurantiacus</name>
    <dbReference type="NCBI Taxonomy" id="446786"/>
    <lineage>
        <taxon>Bacteria</taxon>
        <taxon>Bacillati</taxon>
        <taxon>Actinomycetota</taxon>
        <taxon>Actinomycetes</taxon>
        <taxon>Propionibacteriales</taxon>
        <taxon>Propionibacteriaceae</taxon>
        <taxon>Microlunatus</taxon>
    </lineage>
</organism>
<keyword evidence="4" id="KW-1185">Reference proteome</keyword>
<reference evidence="4" key="1">
    <citation type="journal article" date="2019" name="Int. J. Syst. Evol. Microbiol.">
        <title>The Global Catalogue of Microorganisms (GCM) 10K type strain sequencing project: providing services to taxonomists for standard genome sequencing and annotation.</title>
        <authorList>
            <consortium name="The Broad Institute Genomics Platform"/>
            <consortium name="The Broad Institute Genome Sequencing Center for Infectious Disease"/>
            <person name="Wu L."/>
            <person name="Ma J."/>
        </authorList>
    </citation>
    <scope>NUCLEOTIDE SEQUENCE [LARGE SCALE GENOMIC DNA]</scope>
    <source>
        <strain evidence="4">JCM 16548</strain>
    </source>
</reference>
<evidence type="ECO:0000256" key="1">
    <source>
        <dbReference type="SAM" id="Phobius"/>
    </source>
</evidence>
<accession>A0ABP7DCJ2</accession>
<feature type="transmembrane region" description="Helical" evidence="1">
    <location>
        <begin position="144"/>
        <end position="165"/>
    </location>
</feature>
<keyword evidence="1" id="KW-0472">Membrane</keyword>
<comment type="caution">
    <text evidence="3">The sequence shown here is derived from an EMBL/GenBank/DDBJ whole genome shotgun (WGS) entry which is preliminary data.</text>
</comment>
<dbReference type="RefSeq" id="WP_344812173.1">
    <property type="nucleotide sequence ID" value="NZ_BAAAYX010000004.1"/>
</dbReference>
<name>A0ABP7DCJ2_9ACTN</name>
<dbReference type="InterPro" id="IPR013099">
    <property type="entry name" value="K_chnl_dom"/>
</dbReference>
<evidence type="ECO:0000259" key="2">
    <source>
        <dbReference type="Pfam" id="PF07885"/>
    </source>
</evidence>
<gene>
    <name evidence="3" type="ORF">GCM10022204_19900</name>
</gene>
<feature type="transmembrane region" description="Helical" evidence="1">
    <location>
        <begin position="119"/>
        <end position="137"/>
    </location>
</feature>
<dbReference type="SUPFAM" id="SSF81324">
    <property type="entry name" value="Voltage-gated potassium channels"/>
    <property type="match status" value="1"/>
</dbReference>
<dbReference type="Proteomes" id="UP001500051">
    <property type="component" value="Unassembled WGS sequence"/>
</dbReference>
<dbReference type="Pfam" id="PF07885">
    <property type="entry name" value="Ion_trans_2"/>
    <property type="match status" value="1"/>
</dbReference>
<feature type="transmembrane region" description="Helical" evidence="1">
    <location>
        <begin position="81"/>
        <end position="99"/>
    </location>
</feature>
<keyword evidence="3" id="KW-0406">Ion transport</keyword>
<sequence>MSVLSGQGLAKGTVRAALVTAARMLGSLVAVMAIYYLLPVRLDDGVSDVPWLLLDVVLFAALVGAQLPLIGRSRHPELRAIEAMTLSIMIFLTLFARLYLSADAGDHAAFSQPLDRTTALYFTITVFATVGFGDIVAQTPAAKVLVSVQMLLNLVVLGLVVRLLLNAGRRAVRRRPPDASPES</sequence>